<dbReference type="PROSITE" id="PS01081">
    <property type="entry name" value="HTH_TETR_1"/>
    <property type="match status" value="1"/>
</dbReference>
<keyword evidence="7" id="KW-1185">Reference proteome</keyword>
<dbReference type="PANTHER" id="PTHR30055:SF234">
    <property type="entry name" value="HTH-TYPE TRANSCRIPTIONAL REGULATOR BETI"/>
    <property type="match status" value="1"/>
</dbReference>
<dbReference type="Proteomes" id="UP000276984">
    <property type="component" value="Chromosome"/>
</dbReference>
<gene>
    <name evidence="6" type="ORF">D8I30_12170</name>
</gene>
<dbReference type="EMBL" id="CP032707">
    <property type="protein sequence ID" value="AYG95843.1"/>
    <property type="molecule type" value="Genomic_DNA"/>
</dbReference>
<protein>
    <submittedName>
        <fullName evidence="6">TetR/AcrR family transcriptional regulator</fullName>
    </submittedName>
</protein>
<organism evidence="6 7">
    <name type="scientific">Brevundimonas naejangsanensis</name>
    <dbReference type="NCBI Taxonomy" id="588932"/>
    <lineage>
        <taxon>Bacteria</taxon>
        <taxon>Pseudomonadati</taxon>
        <taxon>Pseudomonadota</taxon>
        <taxon>Alphaproteobacteria</taxon>
        <taxon>Caulobacterales</taxon>
        <taxon>Caulobacteraceae</taxon>
        <taxon>Brevundimonas</taxon>
    </lineage>
</organism>
<dbReference type="Pfam" id="PF00440">
    <property type="entry name" value="TetR_N"/>
    <property type="match status" value="1"/>
</dbReference>
<dbReference type="SUPFAM" id="SSF48498">
    <property type="entry name" value="Tetracyclin repressor-like, C-terminal domain"/>
    <property type="match status" value="1"/>
</dbReference>
<dbReference type="InterPro" id="IPR001647">
    <property type="entry name" value="HTH_TetR"/>
</dbReference>
<dbReference type="RefSeq" id="WP_121482977.1">
    <property type="nucleotide sequence ID" value="NZ_CP032707.1"/>
</dbReference>
<dbReference type="InterPro" id="IPR025996">
    <property type="entry name" value="MT1864/Rv1816-like_C"/>
</dbReference>
<feature type="domain" description="HTH tetR-type" evidence="5">
    <location>
        <begin position="20"/>
        <end position="80"/>
    </location>
</feature>
<dbReference type="PRINTS" id="PR00455">
    <property type="entry name" value="HTHTETR"/>
</dbReference>
<dbReference type="PANTHER" id="PTHR30055">
    <property type="entry name" value="HTH-TYPE TRANSCRIPTIONAL REGULATOR RUTR"/>
    <property type="match status" value="1"/>
</dbReference>
<keyword evidence="2 4" id="KW-0238">DNA-binding</keyword>
<dbReference type="InterPro" id="IPR009057">
    <property type="entry name" value="Homeodomain-like_sf"/>
</dbReference>
<dbReference type="GO" id="GO:0000976">
    <property type="term" value="F:transcription cis-regulatory region binding"/>
    <property type="evidence" value="ECO:0007669"/>
    <property type="project" value="TreeGrafter"/>
</dbReference>
<dbReference type="Pfam" id="PF13305">
    <property type="entry name" value="TetR_C_33"/>
    <property type="match status" value="1"/>
</dbReference>
<keyword evidence="3" id="KW-0804">Transcription</keyword>
<evidence type="ECO:0000256" key="1">
    <source>
        <dbReference type="ARBA" id="ARBA00023015"/>
    </source>
</evidence>
<reference evidence="6 7" key="1">
    <citation type="submission" date="2018-10" db="EMBL/GenBank/DDBJ databases">
        <title>Complete genome sequence of Brevundimonas naejangsanensis BRV3.</title>
        <authorList>
            <person name="Berrios L."/>
            <person name="Ely B."/>
        </authorList>
    </citation>
    <scope>NUCLEOTIDE SEQUENCE [LARGE SCALE GENOMIC DNA]</scope>
    <source>
        <strain evidence="6 7">BRV3</strain>
    </source>
</reference>
<sequence length="210" mass="23116">MSIASVASPRSTRKPKGEGHVRRAEILAAAEGIFVEHGYEGATIRKIADEVGLSSTALYMHFADKGEILNEICRNAFDTLAEEHRLILAEDAPPLTRLRRIAENYIAFGFANPNAYRLAYLTPMVETRHGAETVAQQTGAELFRAFVSVVEEAVEQGVLRGEPRVLAQVIWASAHGLVAIMTTKPYFEWADRETLVRTQMDALFAGLTAS</sequence>
<keyword evidence="1" id="KW-0805">Transcription regulation</keyword>
<dbReference type="AlphaFoldDB" id="A0A494RLP1"/>
<accession>A0A494RLP1</accession>
<evidence type="ECO:0000256" key="4">
    <source>
        <dbReference type="PROSITE-ProRule" id="PRU00335"/>
    </source>
</evidence>
<evidence type="ECO:0000259" key="5">
    <source>
        <dbReference type="PROSITE" id="PS50977"/>
    </source>
</evidence>
<dbReference type="InterPro" id="IPR036271">
    <property type="entry name" value="Tet_transcr_reg_TetR-rel_C_sf"/>
</dbReference>
<evidence type="ECO:0000256" key="3">
    <source>
        <dbReference type="ARBA" id="ARBA00023163"/>
    </source>
</evidence>
<evidence type="ECO:0000256" key="2">
    <source>
        <dbReference type="ARBA" id="ARBA00023125"/>
    </source>
</evidence>
<evidence type="ECO:0000313" key="6">
    <source>
        <dbReference type="EMBL" id="AYG95843.1"/>
    </source>
</evidence>
<dbReference type="Gene3D" id="1.10.357.10">
    <property type="entry name" value="Tetracycline Repressor, domain 2"/>
    <property type="match status" value="1"/>
</dbReference>
<proteinExistence type="predicted"/>
<name>A0A494RLP1_9CAUL</name>
<feature type="DNA-binding region" description="H-T-H motif" evidence="4">
    <location>
        <begin position="43"/>
        <end position="62"/>
    </location>
</feature>
<dbReference type="SUPFAM" id="SSF46689">
    <property type="entry name" value="Homeodomain-like"/>
    <property type="match status" value="1"/>
</dbReference>
<dbReference type="InterPro" id="IPR023772">
    <property type="entry name" value="DNA-bd_HTH_TetR-type_CS"/>
</dbReference>
<dbReference type="PROSITE" id="PS50977">
    <property type="entry name" value="HTH_TETR_2"/>
    <property type="match status" value="1"/>
</dbReference>
<dbReference type="GO" id="GO:0003700">
    <property type="term" value="F:DNA-binding transcription factor activity"/>
    <property type="evidence" value="ECO:0007669"/>
    <property type="project" value="TreeGrafter"/>
</dbReference>
<evidence type="ECO:0000313" key="7">
    <source>
        <dbReference type="Proteomes" id="UP000276984"/>
    </source>
</evidence>
<dbReference type="OrthoDB" id="7056813at2"/>
<dbReference type="InterPro" id="IPR050109">
    <property type="entry name" value="HTH-type_TetR-like_transc_reg"/>
</dbReference>